<keyword evidence="8" id="KW-1185">Reference proteome</keyword>
<comment type="caution">
    <text evidence="7">The sequence shown here is derived from an EMBL/GenBank/DDBJ whole genome shotgun (WGS) entry which is preliminary data.</text>
</comment>
<dbReference type="PANTHER" id="PTHR42839">
    <property type="entry name" value="ISOCHORISMATE SYNTHASE ENTC"/>
    <property type="match status" value="1"/>
</dbReference>
<gene>
    <name evidence="7" type="ORF">NDN08_002014</name>
</gene>
<comment type="similarity">
    <text evidence="2">Belongs to the isochorismate synthase family.</text>
</comment>
<name>A0AAV8UW63_9RHOD</name>
<dbReference type="SUPFAM" id="SSF56322">
    <property type="entry name" value="ADC synthase"/>
    <property type="match status" value="1"/>
</dbReference>
<dbReference type="GO" id="GO:0008909">
    <property type="term" value="F:isochorismate synthase activity"/>
    <property type="evidence" value="ECO:0007669"/>
    <property type="project" value="UniProtKB-EC"/>
</dbReference>
<evidence type="ECO:0000313" key="8">
    <source>
        <dbReference type="Proteomes" id="UP001157974"/>
    </source>
</evidence>
<evidence type="ECO:0000256" key="2">
    <source>
        <dbReference type="ARBA" id="ARBA00005297"/>
    </source>
</evidence>
<proteinExistence type="inferred from homology"/>
<dbReference type="InterPro" id="IPR015890">
    <property type="entry name" value="Chorismate_C"/>
</dbReference>
<evidence type="ECO:0000259" key="6">
    <source>
        <dbReference type="Pfam" id="PF00425"/>
    </source>
</evidence>
<protein>
    <recommendedName>
        <fullName evidence="3">isochorismate synthase</fullName>
        <ecNumber evidence="3">5.4.4.2</ecNumber>
    </recommendedName>
    <alternativeName>
        <fullName evidence="5">Isochorismate mutase</fullName>
    </alternativeName>
</protein>
<comment type="catalytic activity">
    <reaction evidence="1">
        <text>chorismate = isochorismate</text>
        <dbReference type="Rhea" id="RHEA:18985"/>
        <dbReference type="ChEBI" id="CHEBI:29748"/>
        <dbReference type="ChEBI" id="CHEBI:29780"/>
        <dbReference type="EC" id="5.4.4.2"/>
    </reaction>
</comment>
<sequence length="509" mass="55467">MSIGEVGGVVVGRGPQGGLMCNGMGGAEVEVGDGEDVVQRIGGVCGVNEGLRKLLDGLRGCRGNSGWLRLEVEVSESGPQSILDFVRRLGSCCQERFYYRSREGGVEVGGLGFAWKRESLDSLSKVGELCKGLRVYVAGKFDSERPAGSEWEDFGADGLVFVPVVEYREGGVLVLNVDRSQSRWREHSEGTLRQLITGHADDLVSWNAPLSHQSQGSKSGDWARSIKSIKDKFQAGESSKIVLARTFNFECERTPPDPFSLLPLLHELTPNGFLFGLQPMKDKVFLGCSPEQLFYLESFEVLTESLAGTCAVDGNRKEAVEYILSSKKDRYEQGLVTQHIISSLKQCGARSVDGTHDIVHLPHLVHLRTKLSASLTERSLLDNATRLLQAMNPTPAVCGLPTSVAKSSLSDLEPFDRGLYSGPFGYVGENSSEFCVSIRSALFVGQRMIVYAGAGIVPTSDPEQEWHETALKMIPFLQLLGEMDAEQAFEAACSDIPVHFMSTDTASDD</sequence>
<dbReference type="EC" id="5.4.4.2" evidence="3"/>
<dbReference type="AlphaFoldDB" id="A0AAV8UW63"/>
<evidence type="ECO:0000256" key="3">
    <source>
        <dbReference type="ARBA" id="ARBA00012824"/>
    </source>
</evidence>
<dbReference type="InterPro" id="IPR004561">
    <property type="entry name" value="IsoChor_synthase"/>
</dbReference>
<dbReference type="PANTHER" id="PTHR42839:SF2">
    <property type="entry name" value="ISOCHORISMATE SYNTHASE ENTC"/>
    <property type="match status" value="1"/>
</dbReference>
<organism evidence="7 8">
    <name type="scientific">Rhodosorus marinus</name>
    <dbReference type="NCBI Taxonomy" id="101924"/>
    <lineage>
        <taxon>Eukaryota</taxon>
        <taxon>Rhodophyta</taxon>
        <taxon>Stylonematophyceae</taxon>
        <taxon>Stylonematales</taxon>
        <taxon>Stylonemataceae</taxon>
        <taxon>Rhodosorus</taxon>
    </lineage>
</organism>
<dbReference type="Proteomes" id="UP001157974">
    <property type="component" value="Unassembled WGS sequence"/>
</dbReference>
<evidence type="ECO:0000313" key="7">
    <source>
        <dbReference type="EMBL" id="KAJ8905507.1"/>
    </source>
</evidence>
<keyword evidence="4" id="KW-0413">Isomerase</keyword>
<dbReference type="Gene3D" id="3.60.120.10">
    <property type="entry name" value="Anthranilate synthase"/>
    <property type="match status" value="1"/>
</dbReference>
<evidence type="ECO:0000256" key="4">
    <source>
        <dbReference type="ARBA" id="ARBA00023235"/>
    </source>
</evidence>
<dbReference type="InterPro" id="IPR005801">
    <property type="entry name" value="ADC_synthase"/>
</dbReference>
<dbReference type="EMBL" id="JAMWBK010000004">
    <property type="protein sequence ID" value="KAJ8905507.1"/>
    <property type="molecule type" value="Genomic_DNA"/>
</dbReference>
<reference evidence="7 8" key="1">
    <citation type="journal article" date="2023" name="Nat. Commun.">
        <title>Origin of minicircular mitochondrial genomes in red algae.</title>
        <authorList>
            <person name="Lee Y."/>
            <person name="Cho C.H."/>
            <person name="Lee Y.M."/>
            <person name="Park S.I."/>
            <person name="Yang J.H."/>
            <person name="West J.A."/>
            <person name="Bhattacharya D."/>
            <person name="Yoon H.S."/>
        </authorList>
    </citation>
    <scope>NUCLEOTIDE SEQUENCE [LARGE SCALE GENOMIC DNA]</scope>
    <source>
        <strain evidence="7 8">CCMP1338</strain>
        <tissue evidence="7">Whole cell</tissue>
    </source>
</reference>
<feature type="domain" description="Chorismate-utilising enzyme C-terminal" evidence="6">
    <location>
        <begin position="221"/>
        <end position="472"/>
    </location>
</feature>
<evidence type="ECO:0000256" key="1">
    <source>
        <dbReference type="ARBA" id="ARBA00000799"/>
    </source>
</evidence>
<dbReference type="Pfam" id="PF00425">
    <property type="entry name" value="Chorismate_bind"/>
    <property type="match status" value="1"/>
</dbReference>
<accession>A0AAV8UW63</accession>
<evidence type="ECO:0000256" key="5">
    <source>
        <dbReference type="ARBA" id="ARBA00041564"/>
    </source>
</evidence>
<dbReference type="NCBIfam" id="TIGR00543">
    <property type="entry name" value="isochor_syn"/>
    <property type="match status" value="1"/>
</dbReference>